<organism evidence="8 9">
    <name type="scientific">Pseudomonas mangiferae</name>
    <dbReference type="NCBI Taxonomy" id="2593654"/>
    <lineage>
        <taxon>Bacteria</taxon>
        <taxon>Pseudomonadati</taxon>
        <taxon>Pseudomonadota</taxon>
        <taxon>Gammaproteobacteria</taxon>
        <taxon>Pseudomonadales</taxon>
        <taxon>Pseudomonadaceae</taxon>
        <taxon>Pseudomonas</taxon>
    </lineage>
</organism>
<comment type="cofactor">
    <cofactor evidence="6">
        <name>Mg(2+)</name>
        <dbReference type="ChEBI" id="CHEBI:18420"/>
    </cofactor>
    <text evidence="6">Binds 1 Mg(2+) ion per monomer.</text>
</comment>
<dbReference type="PANTHER" id="PTHR10491:SF4">
    <property type="entry name" value="METHIONINE ADENOSYLTRANSFERASE 2 SUBUNIT BETA"/>
    <property type="match status" value="1"/>
</dbReference>
<sequence>MLGYTLLRRLGEDARYEVHGTLRGAGLPAGYACPAAATLHGGVDATRVDTLNVLMQRLQPQVVINCVGLIKQLDQAKRPSAAVEINALFPHRLAECCSALGARLIHISTDCVFDGARGGYRESDRPDADDLYGRSKRLGEVDYGGHLTLRTSLIGHELSTRVSLVDWFLSTRDAVSGYAGVVFSGLPTVEIARVLAEKVLPAPELEGLYHLSVEPIDKYRLLSLLADAYGHRVAIERVDAPRLDRSLDSTRLRQALDYQPPGWEQLVQAMHDDYLKAYAPARSAAGEAP</sequence>
<dbReference type="InterPro" id="IPR036291">
    <property type="entry name" value="NAD(P)-bd_dom_sf"/>
</dbReference>
<proteinExistence type="inferred from homology"/>
<comment type="pathway">
    <text evidence="1 6">Carbohydrate biosynthesis; dTDP-L-rhamnose biosynthesis.</text>
</comment>
<dbReference type="GO" id="GO:0008831">
    <property type="term" value="F:dTDP-4-dehydrorhamnose reductase activity"/>
    <property type="evidence" value="ECO:0007669"/>
    <property type="project" value="UniProtKB-EC"/>
</dbReference>
<feature type="domain" description="RmlD-like substrate binding" evidence="7">
    <location>
        <begin position="36"/>
        <end position="273"/>
    </location>
</feature>
<dbReference type="OrthoDB" id="9803892at2"/>
<evidence type="ECO:0000256" key="2">
    <source>
        <dbReference type="ARBA" id="ARBA00010944"/>
    </source>
</evidence>
<dbReference type="SUPFAM" id="SSF51735">
    <property type="entry name" value="NAD(P)-binding Rossmann-fold domains"/>
    <property type="match status" value="1"/>
</dbReference>
<dbReference type="PANTHER" id="PTHR10491">
    <property type="entry name" value="DTDP-4-DEHYDRORHAMNOSE REDUCTASE"/>
    <property type="match status" value="1"/>
</dbReference>
<keyword evidence="6" id="KW-0560">Oxidoreductase</keyword>
<evidence type="ECO:0000256" key="1">
    <source>
        <dbReference type="ARBA" id="ARBA00004781"/>
    </source>
</evidence>
<dbReference type="EC" id="1.1.1.133" evidence="3 6"/>
<evidence type="ECO:0000256" key="3">
    <source>
        <dbReference type="ARBA" id="ARBA00012929"/>
    </source>
</evidence>
<dbReference type="Pfam" id="PF04321">
    <property type="entry name" value="RmlD_sub_bind"/>
    <property type="match status" value="1"/>
</dbReference>
<accession>A0A553GWL5</accession>
<evidence type="ECO:0000259" key="7">
    <source>
        <dbReference type="Pfam" id="PF04321"/>
    </source>
</evidence>
<protein>
    <recommendedName>
        <fullName evidence="4 6">dTDP-4-dehydrorhamnose reductase</fullName>
        <ecNumber evidence="3 6">1.1.1.133</ecNumber>
    </recommendedName>
</protein>
<evidence type="ECO:0000256" key="5">
    <source>
        <dbReference type="ARBA" id="ARBA00048200"/>
    </source>
</evidence>
<dbReference type="InterPro" id="IPR005913">
    <property type="entry name" value="dTDP_dehydrorham_reduct"/>
</dbReference>
<dbReference type="GO" id="GO:0019305">
    <property type="term" value="P:dTDP-rhamnose biosynthetic process"/>
    <property type="evidence" value="ECO:0007669"/>
    <property type="project" value="UniProtKB-UniPathway"/>
</dbReference>
<evidence type="ECO:0000256" key="6">
    <source>
        <dbReference type="RuleBase" id="RU364082"/>
    </source>
</evidence>
<gene>
    <name evidence="8" type="ORF">FM069_15310</name>
</gene>
<evidence type="ECO:0000313" key="8">
    <source>
        <dbReference type="EMBL" id="TRX73907.1"/>
    </source>
</evidence>
<keyword evidence="6" id="KW-0521">NADP</keyword>
<dbReference type="UniPathway" id="UPA00281"/>
<comment type="catalytic activity">
    <reaction evidence="5 6">
        <text>dTDP-beta-L-rhamnose + NADP(+) = dTDP-4-dehydro-beta-L-rhamnose + NADPH + H(+)</text>
        <dbReference type="Rhea" id="RHEA:21796"/>
        <dbReference type="ChEBI" id="CHEBI:15378"/>
        <dbReference type="ChEBI" id="CHEBI:57510"/>
        <dbReference type="ChEBI" id="CHEBI:57783"/>
        <dbReference type="ChEBI" id="CHEBI:58349"/>
        <dbReference type="ChEBI" id="CHEBI:62830"/>
        <dbReference type="EC" id="1.1.1.133"/>
    </reaction>
</comment>
<keyword evidence="9" id="KW-1185">Reference proteome</keyword>
<dbReference type="CDD" id="cd05254">
    <property type="entry name" value="dTDP_HR_like_SDR_e"/>
    <property type="match status" value="1"/>
</dbReference>
<comment type="similarity">
    <text evidence="2 6">Belongs to the dTDP-4-dehydrorhamnose reductase family.</text>
</comment>
<reference evidence="8 9" key="1">
    <citation type="submission" date="2019-07" db="EMBL/GenBank/DDBJ databases">
        <title>Pseudomonas mangiferae sp. nov., isolated from bark of mango tree in Thailand.</title>
        <authorList>
            <person name="Srisuk N."/>
            <person name="Anurat P."/>
        </authorList>
    </citation>
    <scope>NUCLEOTIDE SEQUENCE [LARGE SCALE GENOMIC DNA]</scope>
    <source>
        <strain evidence="8 9">DMKU_BBB3-04</strain>
    </source>
</reference>
<dbReference type="Proteomes" id="UP000315235">
    <property type="component" value="Unassembled WGS sequence"/>
</dbReference>
<dbReference type="AlphaFoldDB" id="A0A553GWL5"/>
<comment type="function">
    <text evidence="6">Catalyzes the reduction of dTDP-6-deoxy-L-lyxo-4-hexulose to yield dTDP-L-rhamnose.</text>
</comment>
<dbReference type="EMBL" id="VJOY01000011">
    <property type="protein sequence ID" value="TRX73907.1"/>
    <property type="molecule type" value="Genomic_DNA"/>
</dbReference>
<comment type="caution">
    <text evidence="8">The sequence shown here is derived from an EMBL/GenBank/DDBJ whole genome shotgun (WGS) entry which is preliminary data.</text>
</comment>
<evidence type="ECO:0000313" key="9">
    <source>
        <dbReference type="Proteomes" id="UP000315235"/>
    </source>
</evidence>
<evidence type="ECO:0000256" key="4">
    <source>
        <dbReference type="ARBA" id="ARBA00017099"/>
    </source>
</evidence>
<dbReference type="GO" id="GO:0005829">
    <property type="term" value="C:cytosol"/>
    <property type="evidence" value="ECO:0007669"/>
    <property type="project" value="TreeGrafter"/>
</dbReference>
<dbReference type="UniPathway" id="UPA00124"/>
<dbReference type="Gene3D" id="3.40.50.720">
    <property type="entry name" value="NAD(P)-binding Rossmann-like Domain"/>
    <property type="match status" value="1"/>
</dbReference>
<dbReference type="InterPro" id="IPR029903">
    <property type="entry name" value="RmlD-like-bd"/>
</dbReference>
<name>A0A553GWL5_9PSED</name>
<dbReference type="GO" id="GO:0009243">
    <property type="term" value="P:O antigen biosynthetic process"/>
    <property type="evidence" value="ECO:0007669"/>
    <property type="project" value="UniProtKB-UniPathway"/>
</dbReference>